<reference evidence="1" key="1">
    <citation type="submission" date="2021-02" db="EMBL/GenBank/DDBJ databases">
        <authorList>
            <person name="Dougan E. K."/>
            <person name="Rhodes N."/>
            <person name="Thang M."/>
            <person name="Chan C."/>
        </authorList>
    </citation>
    <scope>NUCLEOTIDE SEQUENCE</scope>
</reference>
<proteinExistence type="predicted"/>
<gene>
    <name evidence="1" type="ORF">SPIL2461_LOCUS20322</name>
</gene>
<name>A0A812X2I9_SYMPI</name>
<dbReference type="Proteomes" id="UP000649617">
    <property type="component" value="Unassembled WGS sequence"/>
</dbReference>
<keyword evidence="2" id="KW-1185">Reference proteome</keyword>
<organism evidence="1 2">
    <name type="scientific">Symbiodinium pilosum</name>
    <name type="common">Dinoflagellate</name>
    <dbReference type="NCBI Taxonomy" id="2952"/>
    <lineage>
        <taxon>Eukaryota</taxon>
        <taxon>Sar</taxon>
        <taxon>Alveolata</taxon>
        <taxon>Dinophyceae</taxon>
        <taxon>Suessiales</taxon>
        <taxon>Symbiodiniaceae</taxon>
        <taxon>Symbiodinium</taxon>
    </lineage>
</organism>
<dbReference type="AlphaFoldDB" id="A0A812X2I9"/>
<evidence type="ECO:0000313" key="2">
    <source>
        <dbReference type="Proteomes" id="UP000649617"/>
    </source>
</evidence>
<comment type="caution">
    <text evidence="1">The sequence shown here is derived from an EMBL/GenBank/DDBJ whole genome shotgun (WGS) entry which is preliminary data.</text>
</comment>
<protein>
    <submittedName>
        <fullName evidence="1">Uncharacterized protein</fullName>
    </submittedName>
</protein>
<dbReference type="EMBL" id="CAJNIZ010045290">
    <property type="protein sequence ID" value="CAE7715541.1"/>
    <property type="molecule type" value="Genomic_DNA"/>
</dbReference>
<feature type="non-terminal residue" evidence="1">
    <location>
        <position position="96"/>
    </location>
</feature>
<accession>A0A812X2I9</accession>
<sequence>AKDEDGSYKRGRQGHVLPKCLSLPGSEAALYPRHPQTTVESHHFSLVYQISRRGREVEKTVHSEHRWSRLPNRHLACYRDKCARQHCARLMRRMRE</sequence>
<evidence type="ECO:0000313" key="1">
    <source>
        <dbReference type="EMBL" id="CAE7715541.1"/>
    </source>
</evidence>
<feature type="non-terminal residue" evidence="1">
    <location>
        <position position="1"/>
    </location>
</feature>